<gene>
    <name evidence="1" type="ORF">HUJ06_004660</name>
</gene>
<sequence length="107" mass="11669">MQAKPTESTSRSHVYFLCTISSPKSVSNISSSFGDQPSSFTVSYLMESCGMSLESAISTANKLRIQNKEKEDSVIELLGTHGFTQADIAHIIAKNPRLLLSDRGSRT</sequence>
<keyword evidence="2" id="KW-1185">Reference proteome</keyword>
<dbReference type="Gene3D" id="1.25.70.10">
    <property type="entry name" value="Transcription termination factor 3, mitochondrial"/>
    <property type="match status" value="1"/>
</dbReference>
<protein>
    <submittedName>
        <fullName evidence="1">Uncharacterized protein</fullName>
    </submittedName>
</protein>
<dbReference type="EMBL" id="DUZY01000004">
    <property type="protein sequence ID" value="DAD34020.1"/>
    <property type="molecule type" value="Genomic_DNA"/>
</dbReference>
<evidence type="ECO:0000313" key="2">
    <source>
        <dbReference type="Proteomes" id="UP000607653"/>
    </source>
</evidence>
<dbReference type="AlphaFoldDB" id="A0A822YN42"/>
<reference evidence="1 2" key="1">
    <citation type="journal article" date="2020" name="Mol. Biol. Evol.">
        <title>Distinct Expression and Methylation Patterns for Genes with Different Fates following a Single Whole-Genome Duplication in Flowering Plants.</title>
        <authorList>
            <person name="Shi T."/>
            <person name="Rahmani R.S."/>
            <person name="Gugger P.F."/>
            <person name="Wang M."/>
            <person name="Li H."/>
            <person name="Zhang Y."/>
            <person name="Li Z."/>
            <person name="Wang Q."/>
            <person name="Van de Peer Y."/>
            <person name="Marchal K."/>
            <person name="Chen J."/>
        </authorList>
    </citation>
    <scope>NUCLEOTIDE SEQUENCE [LARGE SCALE GENOMIC DNA]</scope>
    <source>
        <tissue evidence="1">Leaf</tissue>
    </source>
</reference>
<comment type="caution">
    <text evidence="1">The sequence shown here is derived from an EMBL/GenBank/DDBJ whole genome shotgun (WGS) entry which is preliminary data.</text>
</comment>
<evidence type="ECO:0000313" key="1">
    <source>
        <dbReference type="EMBL" id="DAD34020.1"/>
    </source>
</evidence>
<name>A0A822YN42_NELNU</name>
<accession>A0A822YN42</accession>
<organism evidence="1 2">
    <name type="scientific">Nelumbo nucifera</name>
    <name type="common">Sacred lotus</name>
    <dbReference type="NCBI Taxonomy" id="4432"/>
    <lineage>
        <taxon>Eukaryota</taxon>
        <taxon>Viridiplantae</taxon>
        <taxon>Streptophyta</taxon>
        <taxon>Embryophyta</taxon>
        <taxon>Tracheophyta</taxon>
        <taxon>Spermatophyta</taxon>
        <taxon>Magnoliopsida</taxon>
        <taxon>Proteales</taxon>
        <taxon>Nelumbonaceae</taxon>
        <taxon>Nelumbo</taxon>
    </lineage>
</organism>
<proteinExistence type="predicted"/>
<dbReference type="InterPro" id="IPR038538">
    <property type="entry name" value="MTERF_sf"/>
</dbReference>
<dbReference type="Proteomes" id="UP000607653">
    <property type="component" value="Unassembled WGS sequence"/>
</dbReference>